<dbReference type="EnsemblMetazoa" id="PPA40718.1">
    <property type="protein sequence ID" value="PPA40718.1"/>
    <property type="gene ID" value="WBGene00279087"/>
</dbReference>
<dbReference type="PANTHER" id="PTHR31748:SF1">
    <property type="entry name" value="SERPENTINE RECEPTOR, CLASS V"/>
    <property type="match status" value="1"/>
</dbReference>
<comment type="subcellular location">
    <subcellularLocation>
        <location evidence="1">Membrane</location>
        <topology evidence="1">Multi-pass membrane protein</topology>
    </subcellularLocation>
</comment>
<evidence type="ECO:0000256" key="1">
    <source>
        <dbReference type="ARBA" id="ARBA00004141"/>
    </source>
</evidence>
<reference evidence="7" key="2">
    <citation type="submission" date="2022-06" db="UniProtKB">
        <authorList>
            <consortium name="EnsemblMetazoa"/>
        </authorList>
    </citation>
    <scope>IDENTIFICATION</scope>
    <source>
        <strain evidence="7">PS312</strain>
    </source>
</reference>
<keyword evidence="4 6" id="KW-1133">Transmembrane helix</keyword>
<dbReference type="Gene3D" id="1.20.1070.10">
    <property type="entry name" value="Rhodopsin 7-helix transmembrane proteins"/>
    <property type="match status" value="1"/>
</dbReference>
<dbReference type="InterPro" id="IPR000609">
    <property type="entry name" value="7TM_GPCR_serpentine_rcpt_Srg"/>
</dbReference>
<feature type="transmembrane region" description="Helical" evidence="6">
    <location>
        <begin position="207"/>
        <end position="225"/>
    </location>
</feature>
<dbReference type="AlphaFoldDB" id="A0A2A6C372"/>
<feature type="transmembrane region" description="Helical" evidence="6">
    <location>
        <begin position="20"/>
        <end position="40"/>
    </location>
</feature>
<evidence type="ECO:0000256" key="4">
    <source>
        <dbReference type="ARBA" id="ARBA00022989"/>
    </source>
</evidence>
<accession>A0A8R1YZ15</accession>
<dbReference type="PANTHER" id="PTHR31748">
    <property type="entry name" value="SERPENTINE RECEPTOR, CLASS V"/>
    <property type="match status" value="1"/>
</dbReference>
<evidence type="ECO:0000313" key="7">
    <source>
        <dbReference type="EnsemblMetazoa" id="PPA40718.1"/>
    </source>
</evidence>
<evidence type="ECO:0000256" key="2">
    <source>
        <dbReference type="ARBA" id="ARBA00005692"/>
    </source>
</evidence>
<protein>
    <recommendedName>
        <fullName evidence="6">Serpentine receptor class gamma</fullName>
    </recommendedName>
</protein>
<keyword evidence="8" id="KW-1185">Reference proteome</keyword>
<keyword evidence="5 6" id="KW-0472">Membrane</keyword>
<evidence type="ECO:0000313" key="8">
    <source>
        <dbReference type="Proteomes" id="UP000005239"/>
    </source>
</evidence>
<accession>A0A2A6C372</accession>
<comment type="similarity">
    <text evidence="2 6">Belongs to the nematode receptor-like protein srg family.</text>
</comment>
<dbReference type="Pfam" id="PF02118">
    <property type="entry name" value="Srg"/>
    <property type="match status" value="1"/>
</dbReference>
<organism evidence="7 8">
    <name type="scientific">Pristionchus pacificus</name>
    <name type="common">Parasitic nematode worm</name>
    <dbReference type="NCBI Taxonomy" id="54126"/>
    <lineage>
        <taxon>Eukaryota</taxon>
        <taxon>Metazoa</taxon>
        <taxon>Ecdysozoa</taxon>
        <taxon>Nematoda</taxon>
        <taxon>Chromadorea</taxon>
        <taxon>Rhabditida</taxon>
        <taxon>Rhabditina</taxon>
        <taxon>Diplogasteromorpha</taxon>
        <taxon>Diplogasteroidea</taxon>
        <taxon>Neodiplogasteridae</taxon>
        <taxon>Pristionchus</taxon>
    </lineage>
</organism>
<comment type="caution">
    <text evidence="6">Lacks conserved residue(s) required for the propagation of feature annotation.</text>
</comment>
<feature type="transmembrane region" description="Helical" evidence="6">
    <location>
        <begin position="52"/>
        <end position="74"/>
    </location>
</feature>
<dbReference type="Proteomes" id="UP000005239">
    <property type="component" value="Unassembled WGS sequence"/>
</dbReference>
<evidence type="ECO:0000256" key="5">
    <source>
        <dbReference type="ARBA" id="ARBA00023136"/>
    </source>
</evidence>
<feature type="transmembrane region" description="Helical" evidence="6">
    <location>
        <begin position="146"/>
        <end position="169"/>
    </location>
</feature>
<sequence length="301" mass="34820">MFQFMKDLTIEILTASLTYANVIVCVFTLPLMLFTLIVLFHGKRTFENAFFTFYKIGLTTDIVAILAGILFGIAPSLGWFVEQYTATEVPLRLFYFFNWFTRVMQGCTNTYICLNRATATLVPLMHAKESSLKTKYSSKDKKARSLLWIAVVVISLELVYCVYFFFAFVDNPTEHRDLRIFMTKYFLVTEAYAVLPTYILLVFSGSLLKTLLLVCALLALALARADREDRESHRANKHAAQRRVTDNGENNNKREDDWRCVTNVNCRHKGGWCVPNFTANLKEEVEERRRLRDSDESEDRE</sequence>
<proteinExistence type="inferred from homology"/>
<keyword evidence="3 6" id="KW-0812">Transmembrane</keyword>
<reference evidence="8" key="1">
    <citation type="journal article" date="2008" name="Nat. Genet.">
        <title>The Pristionchus pacificus genome provides a unique perspective on nematode lifestyle and parasitism.</title>
        <authorList>
            <person name="Dieterich C."/>
            <person name="Clifton S.W."/>
            <person name="Schuster L.N."/>
            <person name="Chinwalla A."/>
            <person name="Delehaunty K."/>
            <person name="Dinkelacker I."/>
            <person name="Fulton L."/>
            <person name="Fulton R."/>
            <person name="Godfrey J."/>
            <person name="Minx P."/>
            <person name="Mitreva M."/>
            <person name="Roeseler W."/>
            <person name="Tian H."/>
            <person name="Witte H."/>
            <person name="Yang S.P."/>
            <person name="Wilson R.K."/>
            <person name="Sommer R.J."/>
        </authorList>
    </citation>
    <scope>NUCLEOTIDE SEQUENCE [LARGE SCALE GENOMIC DNA]</scope>
    <source>
        <strain evidence="8">PS312</strain>
    </source>
</reference>
<gene>
    <name evidence="7" type="primary">WBGene00279087</name>
</gene>
<dbReference type="GO" id="GO:0004888">
    <property type="term" value="F:transmembrane signaling receptor activity"/>
    <property type="evidence" value="ECO:0007669"/>
    <property type="project" value="InterPro"/>
</dbReference>
<dbReference type="GO" id="GO:0007606">
    <property type="term" value="P:sensory perception of chemical stimulus"/>
    <property type="evidence" value="ECO:0007669"/>
    <property type="project" value="UniProtKB-UniRule"/>
</dbReference>
<evidence type="ECO:0000256" key="3">
    <source>
        <dbReference type="ARBA" id="ARBA00022692"/>
    </source>
</evidence>
<dbReference type="GO" id="GO:0016020">
    <property type="term" value="C:membrane"/>
    <property type="evidence" value="ECO:0007669"/>
    <property type="project" value="UniProtKB-SubCell"/>
</dbReference>
<evidence type="ECO:0000256" key="6">
    <source>
        <dbReference type="RuleBase" id="RU280813"/>
    </source>
</evidence>
<name>A0A2A6C372_PRIPA</name>